<comment type="caution">
    <text evidence="8">The sequence shown here is derived from an EMBL/GenBank/DDBJ whole genome shotgun (WGS) entry which is preliminary data.</text>
</comment>
<feature type="region of interest" description="Disordered" evidence="6">
    <location>
        <begin position="183"/>
        <end position="215"/>
    </location>
</feature>
<evidence type="ECO:0000256" key="2">
    <source>
        <dbReference type="ARBA" id="ARBA00022481"/>
    </source>
</evidence>
<dbReference type="SUPFAM" id="SSF55008">
    <property type="entry name" value="HMA, heavy metal-associated domain"/>
    <property type="match status" value="1"/>
</dbReference>
<dbReference type="InterPro" id="IPR006121">
    <property type="entry name" value="HMA_dom"/>
</dbReference>
<dbReference type="AlphaFoldDB" id="A0A8X8Z7R9"/>
<dbReference type="GO" id="GO:0016020">
    <property type="term" value="C:membrane"/>
    <property type="evidence" value="ECO:0007669"/>
    <property type="project" value="UniProtKB-SubCell"/>
</dbReference>
<reference evidence="8" key="1">
    <citation type="submission" date="2018-01" db="EMBL/GenBank/DDBJ databases">
        <authorList>
            <person name="Mao J.F."/>
        </authorList>
    </citation>
    <scope>NUCLEOTIDE SEQUENCE</scope>
    <source>
        <strain evidence="8">Huo1</strain>
        <tissue evidence="8">Leaf</tissue>
    </source>
</reference>
<evidence type="ECO:0000313" key="9">
    <source>
        <dbReference type="Proteomes" id="UP000298416"/>
    </source>
</evidence>
<dbReference type="GO" id="GO:0009626">
    <property type="term" value="P:plant-type hypersensitive response"/>
    <property type="evidence" value="ECO:0007669"/>
    <property type="project" value="UniProtKB-KW"/>
</dbReference>
<evidence type="ECO:0000313" key="8">
    <source>
        <dbReference type="EMBL" id="KAG6394427.1"/>
    </source>
</evidence>
<dbReference type="Proteomes" id="UP000298416">
    <property type="component" value="Unassembled WGS sequence"/>
</dbReference>
<keyword evidence="2" id="KW-0488">Methylation</keyword>
<evidence type="ECO:0000259" key="7">
    <source>
        <dbReference type="PROSITE" id="PS50846"/>
    </source>
</evidence>
<protein>
    <recommendedName>
        <fullName evidence="7">HMA domain-containing protein</fullName>
    </recommendedName>
</protein>
<dbReference type="InterPro" id="IPR036163">
    <property type="entry name" value="HMA_dom_sf"/>
</dbReference>
<feature type="domain" description="HMA" evidence="7">
    <location>
        <begin position="3"/>
        <end position="67"/>
    </location>
</feature>
<dbReference type="GO" id="GO:0046872">
    <property type="term" value="F:metal ion binding"/>
    <property type="evidence" value="ECO:0007669"/>
    <property type="project" value="UniProtKB-KW"/>
</dbReference>
<accession>A0A8X8Z7R9</accession>
<keyword evidence="4" id="KW-0636">Prenylation</keyword>
<keyword evidence="3" id="KW-0479">Metal-binding</keyword>
<organism evidence="8">
    <name type="scientific">Salvia splendens</name>
    <name type="common">Scarlet sage</name>
    <dbReference type="NCBI Taxonomy" id="180675"/>
    <lineage>
        <taxon>Eukaryota</taxon>
        <taxon>Viridiplantae</taxon>
        <taxon>Streptophyta</taxon>
        <taxon>Embryophyta</taxon>
        <taxon>Tracheophyta</taxon>
        <taxon>Spermatophyta</taxon>
        <taxon>Magnoliopsida</taxon>
        <taxon>eudicotyledons</taxon>
        <taxon>Gunneridae</taxon>
        <taxon>Pentapetalae</taxon>
        <taxon>asterids</taxon>
        <taxon>lamiids</taxon>
        <taxon>Lamiales</taxon>
        <taxon>Lamiaceae</taxon>
        <taxon>Nepetoideae</taxon>
        <taxon>Mentheae</taxon>
        <taxon>Salviinae</taxon>
        <taxon>Salvia</taxon>
        <taxon>Salvia subgen. Calosphace</taxon>
        <taxon>core Calosphace</taxon>
    </lineage>
</organism>
<evidence type="ECO:0000256" key="1">
    <source>
        <dbReference type="ARBA" id="ARBA00004170"/>
    </source>
</evidence>
<evidence type="ECO:0000256" key="3">
    <source>
        <dbReference type="ARBA" id="ARBA00022723"/>
    </source>
</evidence>
<keyword evidence="4" id="KW-0449">Lipoprotein</keyword>
<evidence type="ECO:0000256" key="5">
    <source>
        <dbReference type="ARBA" id="ARBA00024045"/>
    </source>
</evidence>
<dbReference type="Gene3D" id="3.30.70.100">
    <property type="match status" value="1"/>
</dbReference>
<dbReference type="PROSITE" id="PS50846">
    <property type="entry name" value="HMA_2"/>
    <property type="match status" value="1"/>
</dbReference>
<dbReference type="EMBL" id="PNBA02000017">
    <property type="protein sequence ID" value="KAG6394427.1"/>
    <property type="molecule type" value="Genomic_DNA"/>
</dbReference>
<keyword evidence="9" id="KW-1185">Reference proteome</keyword>
<proteinExistence type="inferred from homology"/>
<name>A0A8X8Z7R9_SALSN</name>
<dbReference type="PANTHER" id="PTHR45868:SF19">
    <property type="entry name" value="HEAVY METAL-ASSOCIATED ISOPRENYLATED PLANT PROTEIN 37"/>
    <property type="match status" value="1"/>
</dbReference>
<comment type="subcellular location">
    <subcellularLocation>
        <location evidence="1">Membrane</location>
        <topology evidence="1">Peripheral membrane protein</topology>
    </subcellularLocation>
</comment>
<feature type="compositionally biased region" description="Basic and acidic residues" evidence="6">
    <location>
        <begin position="79"/>
        <end position="92"/>
    </location>
</feature>
<feature type="compositionally biased region" description="Low complexity" evidence="6">
    <location>
        <begin position="184"/>
        <end position="200"/>
    </location>
</feature>
<dbReference type="PANTHER" id="PTHR45868">
    <property type="entry name" value="HEAVY METAL-ASSOCIATED ISOPRENYLATED PLANT PROTEIN 33-RELATED"/>
    <property type="match status" value="1"/>
</dbReference>
<feature type="region of interest" description="Disordered" evidence="6">
    <location>
        <begin position="73"/>
        <end position="92"/>
    </location>
</feature>
<evidence type="ECO:0000256" key="4">
    <source>
        <dbReference type="ARBA" id="ARBA00023289"/>
    </source>
</evidence>
<sequence>MSNETKVLSIRINCCDKCRNGVPKKIRKMAGVDNVLIDEKENLVYVFGEIDGTTLLNNVAKLGKPVKLVSSADKQPMNHADENHNKSEARGEKGKNHVNCCCEDGRHHRSNRQKKEEEKDEHKCEDYVPPKISPTVCRDIFCKIHPRGRLIIDRVPAENTSNFFGMPFYGRGGPYQYPMGNEGWYGQQQPPPQSGYGWQQLPPRRNTPHNPFIFQ</sequence>
<gene>
    <name evidence="8" type="ORF">SASPL_145011</name>
</gene>
<comment type="similarity">
    <text evidence="5">Belongs to the HIPP family.</text>
</comment>
<reference evidence="8" key="2">
    <citation type="submission" date="2020-08" db="EMBL/GenBank/DDBJ databases">
        <title>Plant Genome Project.</title>
        <authorList>
            <person name="Zhang R.-G."/>
        </authorList>
    </citation>
    <scope>NUCLEOTIDE SEQUENCE</scope>
    <source>
        <strain evidence="8">Huo1</strain>
        <tissue evidence="8">Leaf</tissue>
    </source>
</reference>
<evidence type="ECO:0000256" key="6">
    <source>
        <dbReference type="SAM" id="MobiDB-lite"/>
    </source>
</evidence>